<evidence type="ECO:0000313" key="2">
    <source>
        <dbReference type="EMBL" id="GAG17349.1"/>
    </source>
</evidence>
<proteinExistence type="predicted"/>
<gene>
    <name evidence="2" type="ORF">S01H1_60024</name>
</gene>
<sequence>MATFINDIELDYSTEINRTRDFQITTEPIQSTEFNDVTRHIKRVLPDISLLCAFINDDREEKFKRILELADNNSLIKLIQDETLENLLIQNIRETGKYETTIEFEITFKQVNLVEFATTEQPLPSKLNVIQSESKQGLQQTVSVNIEEPVYPEISITQS</sequence>
<feature type="domain" description="Dit-like phage tail protein N-terminal" evidence="1">
    <location>
        <begin position="11"/>
        <end position="121"/>
    </location>
</feature>
<organism evidence="2">
    <name type="scientific">marine sediment metagenome</name>
    <dbReference type="NCBI Taxonomy" id="412755"/>
    <lineage>
        <taxon>unclassified sequences</taxon>
        <taxon>metagenomes</taxon>
        <taxon>ecological metagenomes</taxon>
    </lineage>
</organism>
<name>X0VGC1_9ZZZZ</name>
<dbReference type="Pfam" id="PF21821">
    <property type="entry name" value="Dit_like"/>
    <property type="match status" value="1"/>
</dbReference>
<dbReference type="InterPro" id="IPR048494">
    <property type="entry name" value="Dit-like_N"/>
</dbReference>
<protein>
    <recommendedName>
        <fullName evidence="1">Dit-like phage tail protein N-terminal domain-containing protein</fullName>
    </recommendedName>
</protein>
<dbReference type="AlphaFoldDB" id="X0VGC1"/>
<accession>X0VGC1</accession>
<evidence type="ECO:0000259" key="1">
    <source>
        <dbReference type="Pfam" id="PF21821"/>
    </source>
</evidence>
<reference evidence="2" key="1">
    <citation type="journal article" date="2014" name="Front. Microbiol.">
        <title>High frequency of phylogenetically diverse reductive dehalogenase-homologous genes in deep subseafloor sedimentary metagenomes.</title>
        <authorList>
            <person name="Kawai M."/>
            <person name="Futagami T."/>
            <person name="Toyoda A."/>
            <person name="Takaki Y."/>
            <person name="Nishi S."/>
            <person name="Hori S."/>
            <person name="Arai W."/>
            <person name="Tsubouchi T."/>
            <person name="Morono Y."/>
            <person name="Uchiyama I."/>
            <person name="Ito T."/>
            <person name="Fujiyama A."/>
            <person name="Inagaki F."/>
            <person name="Takami H."/>
        </authorList>
    </citation>
    <scope>NUCLEOTIDE SEQUENCE</scope>
    <source>
        <strain evidence="2">Expedition CK06-06</strain>
    </source>
</reference>
<comment type="caution">
    <text evidence="2">The sequence shown here is derived from an EMBL/GenBank/DDBJ whole genome shotgun (WGS) entry which is preliminary data.</text>
</comment>
<dbReference type="EMBL" id="BARS01039300">
    <property type="protein sequence ID" value="GAG17349.1"/>
    <property type="molecule type" value="Genomic_DNA"/>
</dbReference>